<accession>A0AAE0BNC8</accession>
<feature type="compositionally biased region" description="Basic and acidic residues" evidence="1">
    <location>
        <begin position="127"/>
        <end position="145"/>
    </location>
</feature>
<feature type="compositionally biased region" description="Basic residues" evidence="1">
    <location>
        <begin position="110"/>
        <end position="126"/>
    </location>
</feature>
<dbReference type="Proteomes" id="UP001190700">
    <property type="component" value="Unassembled WGS sequence"/>
</dbReference>
<dbReference type="AlphaFoldDB" id="A0AAE0BNC8"/>
<evidence type="ECO:0000313" key="2">
    <source>
        <dbReference type="EMBL" id="KAK3239189.1"/>
    </source>
</evidence>
<feature type="compositionally biased region" description="Basic and acidic residues" evidence="1">
    <location>
        <begin position="17"/>
        <end position="50"/>
    </location>
</feature>
<keyword evidence="3" id="KW-1185">Reference proteome</keyword>
<organism evidence="2 3">
    <name type="scientific">Cymbomonas tetramitiformis</name>
    <dbReference type="NCBI Taxonomy" id="36881"/>
    <lineage>
        <taxon>Eukaryota</taxon>
        <taxon>Viridiplantae</taxon>
        <taxon>Chlorophyta</taxon>
        <taxon>Pyramimonadophyceae</taxon>
        <taxon>Pyramimonadales</taxon>
        <taxon>Pyramimonadaceae</taxon>
        <taxon>Cymbomonas</taxon>
    </lineage>
</organism>
<gene>
    <name evidence="2" type="ORF">CYMTET_50868</name>
</gene>
<comment type="caution">
    <text evidence="2">The sequence shown here is derived from an EMBL/GenBank/DDBJ whole genome shotgun (WGS) entry which is preliminary data.</text>
</comment>
<feature type="compositionally biased region" description="Basic residues" evidence="1">
    <location>
        <begin position="175"/>
        <end position="185"/>
    </location>
</feature>
<proteinExistence type="predicted"/>
<evidence type="ECO:0000313" key="3">
    <source>
        <dbReference type="Proteomes" id="UP001190700"/>
    </source>
</evidence>
<name>A0AAE0BNC8_9CHLO</name>
<evidence type="ECO:0000256" key="1">
    <source>
        <dbReference type="SAM" id="MobiDB-lite"/>
    </source>
</evidence>
<feature type="compositionally biased region" description="Basic and acidic residues" evidence="1">
    <location>
        <begin position="70"/>
        <end position="82"/>
    </location>
</feature>
<sequence length="185" mass="21446">MRKEEPMGPLQLVETQSRCEGRKQSERDKGERATCRGARRDEMFHGREANGEGAKANEPSTTCERKKKKPDGARGRDARGESKVSATRESVRHAVERGETRCSTEEKPMVKGRKRTNRQRPAREKRRSPMEQEGRDDVEKGRELEVGVGNLCEKERDAHNKQKAKEPVTRTTRCERKRRWDRCSW</sequence>
<feature type="compositionally biased region" description="Basic and acidic residues" evidence="1">
    <location>
        <begin position="89"/>
        <end position="109"/>
    </location>
</feature>
<feature type="compositionally biased region" description="Basic and acidic residues" evidence="1">
    <location>
        <begin position="152"/>
        <end position="174"/>
    </location>
</feature>
<reference evidence="2 3" key="1">
    <citation type="journal article" date="2015" name="Genome Biol. Evol.">
        <title>Comparative Genomics of a Bacterivorous Green Alga Reveals Evolutionary Causalities and Consequences of Phago-Mixotrophic Mode of Nutrition.</title>
        <authorList>
            <person name="Burns J.A."/>
            <person name="Paasch A."/>
            <person name="Narechania A."/>
            <person name="Kim E."/>
        </authorList>
    </citation>
    <scope>NUCLEOTIDE SEQUENCE [LARGE SCALE GENOMIC DNA]</scope>
    <source>
        <strain evidence="2 3">PLY_AMNH</strain>
    </source>
</reference>
<dbReference type="EMBL" id="LGRX02033999">
    <property type="protein sequence ID" value="KAK3239189.1"/>
    <property type="molecule type" value="Genomic_DNA"/>
</dbReference>
<protein>
    <submittedName>
        <fullName evidence="2">Uncharacterized protein</fullName>
    </submittedName>
</protein>
<feature type="region of interest" description="Disordered" evidence="1">
    <location>
        <begin position="1"/>
        <end position="185"/>
    </location>
</feature>